<organism evidence="21 22">
    <name type="scientific">Acropora cervicornis</name>
    <name type="common">Staghorn coral</name>
    <dbReference type="NCBI Taxonomy" id="6130"/>
    <lineage>
        <taxon>Eukaryota</taxon>
        <taxon>Metazoa</taxon>
        <taxon>Cnidaria</taxon>
        <taxon>Anthozoa</taxon>
        <taxon>Hexacorallia</taxon>
        <taxon>Scleractinia</taxon>
        <taxon>Astrocoeniina</taxon>
        <taxon>Acroporidae</taxon>
        <taxon>Acropora</taxon>
    </lineage>
</organism>
<protein>
    <recommendedName>
        <fullName evidence="7">Centrosomal protein of 19 kDa</fullName>
    </recommendedName>
</protein>
<keyword evidence="10 20" id="KW-0812">Transmembrane</keyword>
<feature type="transmembrane region" description="Helical" evidence="20">
    <location>
        <begin position="89"/>
        <end position="109"/>
    </location>
</feature>
<reference evidence="21" key="2">
    <citation type="journal article" date="2023" name="Science">
        <title>Genomic signatures of disease resistance in endangered staghorn corals.</title>
        <authorList>
            <person name="Vollmer S.V."/>
            <person name="Selwyn J.D."/>
            <person name="Despard B.A."/>
            <person name="Roesel C.L."/>
        </authorList>
    </citation>
    <scope>NUCLEOTIDE SEQUENCE</scope>
    <source>
        <strain evidence="21">K2</strain>
    </source>
</reference>
<evidence type="ECO:0000256" key="14">
    <source>
        <dbReference type="ARBA" id="ARBA00023069"/>
    </source>
</evidence>
<evidence type="ECO:0000256" key="9">
    <source>
        <dbReference type="ARBA" id="ARBA00022490"/>
    </source>
</evidence>
<comment type="subcellular location">
    <subcellularLocation>
        <location evidence="2">Cytoplasm</location>
        <location evidence="2">Cytoskeleton</location>
        <location evidence="2">Cilium basal body</location>
    </subcellularLocation>
    <subcellularLocation>
        <location evidence="1">Cytoplasm</location>
        <location evidence="1">Cytoskeleton</location>
        <location evidence="1">Microtubule organizing center</location>
        <location evidence="1">Centrosome</location>
        <location evidence="1">Centriole</location>
    </subcellularLocation>
    <subcellularLocation>
        <location evidence="4">Cytoplasm</location>
        <location evidence="4">Cytoskeleton</location>
        <location evidence="4">Spindle</location>
    </subcellularLocation>
    <subcellularLocation>
        <location evidence="3">Membrane</location>
        <topology evidence="3">Multi-pass membrane protein</topology>
    </subcellularLocation>
</comment>
<dbReference type="GO" id="GO:1904669">
    <property type="term" value="P:ATP export"/>
    <property type="evidence" value="ECO:0007669"/>
    <property type="project" value="UniProtKB-ARBA"/>
</dbReference>
<evidence type="ECO:0000313" key="21">
    <source>
        <dbReference type="EMBL" id="KAK2557766.1"/>
    </source>
</evidence>
<dbReference type="Pfam" id="PF14798">
    <property type="entry name" value="Ca_hom_mod"/>
    <property type="match status" value="1"/>
</dbReference>
<dbReference type="GO" id="GO:0034454">
    <property type="term" value="P:microtubule anchoring at centrosome"/>
    <property type="evidence" value="ECO:0007669"/>
    <property type="project" value="TreeGrafter"/>
</dbReference>
<evidence type="ECO:0000256" key="16">
    <source>
        <dbReference type="ARBA" id="ARBA00023212"/>
    </source>
</evidence>
<dbReference type="InterPro" id="IPR029569">
    <property type="entry name" value="CALHM"/>
</dbReference>
<dbReference type="PANTHER" id="PTHR31539:SF1">
    <property type="entry name" value="CENTROSOMAL PROTEIN OF 19 KDA"/>
    <property type="match status" value="1"/>
</dbReference>
<feature type="region of interest" description="Disordered" evidence="19">
    <location>
        <begin position="481"/>
        <end position="504"/>
    </location>
</feature>
<keyword evidence="13" id="KW-0406">Ion transport</keyword>
<evidence type="ECO:0000256" key="5">
    <source>
        <dbReference type="ARBA" id="ARBA00008497"/>
    </source>
</evidence>
<sequence>MATEISRVIEKELKEPTDFQRNETKRTNFWKRLKLAFGDKSSTLNGAINLIQNNSITLRNLIIGASTYGLERLLNAKVFYCPQKNFQQYGLTFLLAPAIVLFFVNVLVIGEVWKLSARIYIKRYERRGDCFTPISLSLAKACVGPVVWLIVAFLEEDYYLCAKLGPASETESEIRQQRIAECKSQSHVIAWIVFVSFVVIGGVLVVWRNCHLKDNLLMENLYSYERREALSAKKVFTELMGSKCEDADLDNDPMTGEYGKHEEKVTLYENGIPEIIGKKTVEKFFEGYKGDNWSESDGWHYTEAYQKFKDIFPRISTGNPRHPWRAGESIVHSQDNGLTNLVEGPNLTEANKSDSSQDLNRIEDGSGRESLIGTKNKGKSISSISDAVEELRKSSRHGKYLEKISVSQLEKLLTMIQNKMKGLDPMQARDTSTLPGNSARSHEDLNKLDDYELNRRKADMDEEFEKNRIRPGDEDFVYDKEVEFNEGKIESGWDEDDDYSDPEF</sequence>
<feature type="compositionally biased region" description="Acidic residues" evidence="19">
    <location>
        <begin position="492"/>
        <end position="504"/>
    </location>
</feature>
<evidence type="ECO:0000256" key="13">
    <source>
        <dbReference type="ARBA" id="ARBA00023065"/>
    </source>
</evidence>
<feature type="region of interest" description="Disordered" evidence="19">
    <location>
        <begin position="345"/>
        <end position="377"/>
    </location>
</feature>
<dbReference type="Pfam" id="PF14933">
    <property type="entry name" value="CEP19"/>
    <property type="match status" value="1"/>
</dbReference>
<evidence type="ECO:0000256" key="20">
    <source>
        <dbReference type="SAM" id="Phobius"/>
    </source>
</evidence>
<evidence type="ECO:0000256" key="6">
    <source>
        <dbReference type="ARBA" id="ARBA00009371"/>
    </source>
</evidence>
<comment type="similarity">
    <text evidence="6">Belongs to the CEP19 family.</text>
</comment>
<dbReference type="EMBL" id="JARQWQ010000048">
    <property type="protein sequence ID" value="KAK2557766.1"/>
    <property type="molecule type" value="Genomic_DNA"/>
</dbReference>
<evidence type="ECO:0000256" key="3">
    <source>
        <dbReference type="ARBA" id="ARBA00004141"/>
    </source>
</evidence>
<dbReference type="PANTHER" id="PTHR31539">
    <property type="entry name" value="CENTROSOMAL PROTEIN OF 19K CEP19"/>
    <property type="match status" value="1"/>
</dbReference>
<keyword evidence="14" id="KW-0969">Cilium</keyword>
<evidence type="ECO:0000256" key="1">
    <source>
        <dbReference type="ARBA" id="ARBA00004114"/>
    </source>
</evidence>
<keyword evidence="9" id="KW-0963">Cytoplasm</keyword>
<dbReference type="GO" id="GO:0036064">
    <property type="term" value="C:ciliary basal body"/>
    <property type="evidence" value="ECO:0007669"/>
    <property type="project" value="TreeGrafter"/>
</dbReference>
<keyword evidence="15 20" id="KW-0472">Membrane</keyword>
<dbReference type="Proteomes" id="UP001249851">
    <property type="component" value="Unassembled WGS sequence"/>
</dbReference>
<evidence type="ECO:0000256" key="4">
    <source>
        <dbReference type="ARBA" id="ARBA00004186"/>
    </source>
</evidence>
<dbReference type="GO" id="GO:0005813">
    <property type="term" value="C:centrosome"/>
    <property type="evidence" value="ECO:0007669"/>
    <property type="project" value="TreeGrafter"/>
</dbReference>
<dbReference type="InterPro" id="IPR029412">
    <property type="entry name" value="CEP19"/>
</dbReference>
<evidence type="ECO:0000256" key="10">
    <source>
        <dbReference type="ARBA" id="ARBA00022692"/>
    </source>
</evidence>
<evidence type="ECO:0000256" key="12">
    <source>
        <dbReference type="ARBA" id="ARBA00022989"/>
    </source>
</evidence>
<dbReference type="AlphaFoldDB" id="A0AAD9QBC9"/>
<keyword evidence="17" id="KW-0966">Cell projection</keyword>
<evidence type="ECO:0000313" key="22">
    <source>
        <dbReference type="Proteomes" id="UP001249851"/>
    </source>
</evidence>
<comment type="caution">
    <text evidence="21">The sequence shown here is derived from an EMBL/GenBank/DDBJ whole genome shotgun (WGS) entry which is preliminary data.</text>
</comment>
<keyword evidence="16" id="KW-0206">Cytoskeleton</keyword>
<evidence type="ECO:0000256" key="15">
    <source>
        <dbReference type="ARBA" id="ARBA00023136"/>
    </source>
</evidence>
<keyword evidence="11" id="KW-0970">Cilium biogenesis/degradation</keyword>
<accession>A0AAD9QBC9</accession>
<keyword evidence="22" id="KW-1185">Reference proteome</keyword>
<gene>
    <name evidence="21" type="ORF">P5673_020132</name>
</gene>
<proteinExistence type="inferred from homology"/>
<keyword evidence="18" id="KW-0407">Ion channel</keyword>
<evidence type="ECO:0000256" key="19">
    <source>
        <dbReference type="SAM" id="MobiDB-lite"/>
    </source>
</evidence>
<evidence type="ECO:0000256" key="2">
    <source>
        <dbReference type="ARBA" id="ARBA00004120"/>
    </source>
</evidence>
<dbReference type="GO" id="GO:0034220">
    <property type="term" value="P:monoatomic ion transmembrane transport"/>
    <property type="evidence" value="ECO:0007669"/>
    <property type="project" value="UniProtKB-KW"/>
</dbReference>
<name>A0AAD9QBC9_ACRCE</name>
<evidence type="ECO:0000256" key="7">
    <source>
        <dbReference type="ARBA" id="ARBA00022015"/>
    </source>
</evidence>
<evidence type="ECO:0000256" key="17">
    <source>
        <dbReference type="ARBA" id="ARBA00023273"/>
    </source>
</evidence>
<evidence type="ECO:0000256" key="8">
    <source>
        <dbReference type="ARBA" id="ARBA00022448"/>
    </source>
</evidence>
<dbReference type="GO" id="GO:0016020">
    <property type="term" value="C:membrane"/>
    <property type="evidence" value="ECO:0007669"/>
    <property type="project" value="UniProtKB-SubCell"/>
</dbReference>
<reference evidence="21" key="1">
    <citation type="journal article" date="2023" name="G3 (Bethesda)">
        <title>Whole genome assembly and annotation of the endangered Caribbean coral Acropora cervicornis.</title>
        <authorList>
            <person name="Selwyn J.D."/>
            <person name="Vollmer S.V."/>
        </authorList>
    </citation>
    <scope>NUCLEOTIDE SEQUENCE</scope>
    <source>
        <strain evidence="21">K2</strain>
    </source>
</reference>
<dbReference type="GO" id="GO:0097712">
    <property type="term" value="P:vesicle targeting, trans-Golgi to periciliary membrane compartment"/>
    <property type="evidence" value="ECO:0007669"/>
    <property type="project" value="TreeGrafter"/>
</dbReference>
<feature type="compositionally biased region" description="Basic and acidic residues" evidence="19">
    <location>
        <begin position="481"/>
        <end position="491"/>
    </location>
</feature>
<keyword evidence="12 20" id="KW-1133">Transmembrane helix</keyword>
<feature type="compositionally biased region" description="Polar residues" evidence="19">
    <location>
        <begin position="348"/>
        <end position="359"/>
    </location>
</feature>
<dbReference type="GO" id="GO:0000922">
    <property type="term" value="C:spindle pole"/>
    <property type="evidence" value="ECO:0007669"/>
    <property type="project" value="TreeGrafter"/>
</dbReference>
<comment type="similarity">
    <text evidence="5">Belongs to the CALHM family.</text>
</comment>
<evidence type="ECO:0000256" key="18">
    <source>
        <dbReference type="ARBA" id="ARBA00023303"/>
    </source>
</evidence>
<keyword evidence="8" id="KW-0813">Transport</keyword>
<feature type="transmembrane region" description="Helical" evidence="20">
    <location>
        <begin position="130"/>
        <end position="154"/>
    </location>
</feature>
<dbReference type="GO" id="GO:0005814">
    <property type="term" value="C:centriole"/>
    <property type="evidence" value="ECO:0007669"/>
    <property type="project" value="UniProtKB-SubCell"/>
</dbReference>
<evidence type="ECO:0000256" key="11">
    <source>
        <dbReference type="ARBA" id="ARBA00022794"/>
    </source>
</evidence>
<feature type="transmembrane region" description="Helical" evidence="20">
    <location>
        <begin position="188"/>
        <end position="207"/>
    </location>
</feature>